<gene>
    <name evidence="2" type="ORF">GCM10017764_18470</name>
</gene>
<evidence type="ECO:0000256" key="1">
    <source>
        <dbReference type="SAM" id="Phobius"/>
    </source>
</evidence>
<accession>A0ABQ3HUQ4</accession>
<name>A0ABQ3HUQ4_9SPHI</name>
<keyword evidence="1" id="KW-0812">Transmembrane</keyword>
<proteinExistence type="predicted"/>
<evidence type="ECO:0000313" key="3">
    <source>
        <dbReference type="Proteomes" id="UP000620550"/>
    </source>
</evidence>
<dbReference type="Pfam" id="PF14087">
    <property type="entry name" value="DUF4267"/>
    <property type="match status" value="1"/>
</dbReference>
<organism evidence="2 3">
    <name type="scientific">Sphingobacterium griseoflavum</name>
    <dbReference type="NCBI Taxonomy" id="1474952"/>
    <lineage>
        <taxon>Bacteria</taxon>
        <taxon>Pseudomonadati</taxon>
        <taxon>Bacteroidota</taxon>
        <taxon>Sphingobacteriia</taxon>
        <taxon>Sphingobacteriales</taxon>
        <taxon>Sphingobacteriaceae</taxon>
        <taxon>Sphingobacterium</taxon>
    </lineage>
</organism>
<dbReference type="RefSeq" id="WP_189626373.1">
    <property type="nucleotide sequence ID" value="NZ_BNAF01000006.1"/>
</dbReference>
<evidence type="ECO:0000313" key="2">
    <source>
        <dbReference type="EMBL" id="GHE35487.1"/>
    </source>
</evidence>
<reference evidence="3" key="1">
    <citation type="journal article" date="2019" name="Int. J. Syst. Evol. Microbiol.">
        <title>The Global Catalogue of Microorganisms (GCM) 10K type strain sequencing project: providing services to taxonomists for standard genome sequencing and annotation.</title>
        <authorList>
            <consortium name="The Broad Institute Genomics Platform"/>
            <consortium name="The Broad Institute Genome Sequencing Center for Infectious Disease"/>
            <person name="Wu L."/>
            <person name="Ma J."/>
        </authorList>
    </citation>
    <scope>NUCLEOTIDE SEQUENCE [LARGE SCALE GENOMIC DNA]</scope>
    <source>
        <strain evidence="3">CGMCC 1.12966</strain>
    </source>
</reference>
<feature type="transmembrane region" description="Helical" evidence="1">
    <location>
        <begin position="99"/>
        <end position="122"/>
    </location>
</feature>
<dbReference type="Proteomes" id="UP000620550">
    <property type="component" value="Unassembled WGS sequence"/>
</dbReference>
<comment type="caution">
    <text evidence="2">The sequence shown here is derived from an EMBL/GenBank/DDBJ whole genome shotgun (WGS) entry which is preliminary data.</text>
</comment>
<dbReference type="EMBL" id="BNAF01000006">
    <property type="protein sequence ID" value="GHE35487.1"/>
    <property type="molecule type" value="Genomic_DNA"/>
</dbReference>
<protein>
    <recommendedName>
        <fullName evidence="4">DUF4267 domain-containing protein</fullName>
    </recommendedName>
</protein>
<evidence type="ECO:0008006" key="4">
    <source>
        <dbReference type="Google" id="ProtNLM"/>
    </source>
</evidence>
<keyword evidence="3" id="KW-1185">Reference proteome</keyword>
<feature type="transmembrane region" description="Helical" evidence="1">
    <location>
        <begin position="7"/>
        <end position="26"/>
    </location>
</feature>
<keyword evidence="1" id="KW-1133">Transmembrane helix</keyword>
<feature type="transmembrane region" description="Helical" evidence="1">
    <location>
        <begin position="74"/>
        <end position="93"/>
    </location>
</feature>
<dbReference type="InterPro" id="IPR025363">
    <property type="entry name" value="DUF4267"/>
</dbReference>
<keyword evidence="1" id="KW-0472">Membrane</keyword>
<feature type="transmembrane region" description="Helical" evidence="1">
    <location>
        <begin position="46"/>
        <end position="67"/>
    </location>
</feature>
<sequence>MTKHIAIAMAYLMGFGLIFIGGRFLIAPELAEAGYGLRFDEQYDYSFHYMKGIRDLLSGLLICILAWSKQTKALSISLLISPIVPFVDTIIVLEKKYTVVTQAIPHVFAIIISIAVALALLLQNKSSTESIQNHESLRGKN</sequence>